<reference evidence="1" key="1">
    <citation type="submission" date="2021-04" db="EMBL/GenBank/DDBJ databases">
        <title>The complete genome sequence of Caulobacter sp. S6.</title>
        <authorList>
            <person name="Tang Y."/>
            <person name="Ouyang W."/>
            <person name="Liu Q."/>
            <person name="Huang B."/>
            <person name="Guo Z."/>
            <person name="Lei P."/>
        </authorList>
    </citation>
    <scope>NUCLEOTIDE SEQUENCE</scope>
    <source>
        <strain evidence="1">S6</strain>
    </source>
</reference>
<keyword evidence="1" id="KW-0223">Dioxygenase</keyword>
<gene>
    <name evidence="1" type="ORF">KCG34_14505</name>
</gene>
<dbReference type="InterPro" id="IPR008775">
    <property type="entry name" value="Phytyl_CoA_dOase-like"/>
</dbReference>
<sequence>MPDAFRRILMSPIWAGQVFTGATSFVDNPILGSARLNRAGLHVARIRLTQAMASLRRAQLAHLVSAEDRAAYHRDGFVLKRDFLPPALYRALMDQLRARRGPARETTQGNAMTRRIALDPEALAAIPAAREVLKHPAWRGLIRYVGAAGQEPVNYVQTILTQIDQHAPDPQLALHADAFYPTVKAWLFLTDVAEDAAPLTYVPGSHRMTPARLAWEQGIAEGAAASDCRLTARGSFRITEAELAGLGLPPPRRFVVPGNTLVVADTSGFHARGSSAGPTTRVEIWAYGRRNPFLPWSGLDLLGLTGLAPRQATTLWWALDRLQEAGLKHNVWHAQADRSAFDPSFR</sequence>
<proteinExistence type="predicted"/>
<evidence type="ECO:0000313" key="1">
    <source>
        <dbReference type="EMBL" id="QUD86309.1"/>
    </source>
</evidence>
<dbReference type="EMBL" id="CP073078">
    <property type="protein sequence ID" value="QUD86309.1"/>
    <property type="molecule type" value="Genomic_DNA"/>
</dbReference>
<accession>A0A975ITB8</accession>
<protein>
    <submittedName>
        <fullName evidence="1">Phytanoyl-CoA dioxygenase family protein</fullName>
    </submittedName>
</protein>
<dbReference type="RefSeq" id="WP_211936361.1">
    <property type="nucleotide sequence ID" value="NZ_CP073078.1"/>
</dbReference>
<name>A0A975ITB8_9CAUL</name>
<dbReference type="Pfam" id="PF05721">
    <property type="entry name" value="PhyH"/>
    <property type="match status" value="1"/>
</dbReference>
<dbReference type="Proteomes" id="UP000676409">
    <property type="component" value="Chromosome"/>
</dbReference>
<evidence type="ECO:0000313" key="2">
    <source>
        <dbReference type="Proteomes" id="UP000676409"/>
    </source>
</evidence>
<organism evidence="1 2">
    <name type="scientific">Phenylobacterium montanum</name>
    <dbReference type="NCBI Taxonomy" id="2823693"/>
    <lineage>
        <taxon>Bacteria</taxon>
        <taxon>Pseudomonadati</taxon>
        <taxon>Pseudomonadota</taxon>
        <taxon>Alphaproteobacteria</taxon>
        <taxon>Caulobacterales</taxon>
        <taxon>Caulobacteraceae</taxon>
        <taxon>Phenylobacterium</taxon>
    </lineage>
</organism>
<dbReference type="Gene3D" id="2.60.120.620">
    <property type="entry name" value="q2cbj1_9rhob like domain"/>
    <property type="match status" value="1"/>
</dbReference>
<dbReference type="AlphaFoldDB" id="A0A975ITB8"/>
<dbReference type="GO" id="GO:0016706">
    <property type="term" value="F:2-oxoglutarate-dependent dioxygenase activity"/>
    <property type="evidence" value="ECO:0007669"/>
    <property type="project" value="UniProtKB-ARBA"/>
</dbReference>
<keyword evidence="2" id="KW-1185">Reference proteome</keyword>
<keyword evidence="1" id="KW-0560">Oxidoreductase</keyword>
<dbReference type="KEGG" id="caul:KCG34_14505"/>
<dbReference type="SUPFAM" id="SSF51197">
    <property type="entry name" value="Clavaminate synthase-like"/>
    <property type="match status" value="1"/>
</dbReference>